<organism evidence="3 4">
    <name type="scientific">Equus asinus</name>
    <name type="common">Donkey</name>
    <name type="synonym">Equus africanus asinus</name>
    <dbReference type="NCBI Taxonomy" id="9793"/>
    <lineage>
        <taxon>Eukaryota</taxon>
        <taxon>Metazoa</taxon>
        <taxon>Chordata</taxon>
        <taxon>Craniata</taxon>
        <taxon>Vertebrata</taxon>
        <taxon>Euteleostomi</taxon>
        <taxon>Mammalia</taxon>
        <taxon>Eutheria</taxon>
        <taxon>Laurasiatheria</taxon>
        <taxon>Perissodactyla</taxon>
        <taxon>Equidae</taxon>
        <taxon>Equus</taxon>
    </lineage>
</organism>
<keyword evidence="4" id="KW-1185">Reference proteome</keyword>
<sequence>MPPSCLLPAMASMLLCCVAFCLLGTGSMDTGVTQTPKNRITKTGKSVVPECSQTKGHDQMYWYRQDLGLGLQLIYYSYDVNDISKGEISGGYSEF</sequence>
<proteinExistence type="predicted"/>
<dbReference type="InterPro" id="IPR036179">
    <property type="entry name" value="Ig-like_dom_sf"/>
</dbReference>
<dbReference type="PANTHER" id="PTHR23268:SF54">
    <property type="entry name" value="T CELL RECEPTOR BETA VARIABLE 24-1"/>
    <property type="match status" value="1"/>
</dbReference>
<dbReference type="Gene3D" id="2.60.40.10">
    <property type="entry name" value="Immunoglobulins"/>
    <property type="match status" value="1"/>
</dbReference>
<evidence type="ECO:0000256" key="2">
    <source>
        <dbReference type="SAM" id="SignalP"/>
    </source>
</evidence>
<dbReference type="SUPFAM" id="SSF48726">
    <property type="entry name" value="Immunoglobulin"/>
    <property type="match status" value="1"/>
</dbReference>
<evidence type="ECO:0000313" key="3">
    <source>
        <dbReference type="Ensembl" id="ENSEASP00005047602.1"/>
    </source>
</evidence>
<dbReference type="GeneTree" id="ENSGT00940000162480"/>
<protein>
    <submittedName>
        <fullName evidence="3">T cell receptor beta variable 24-1</fullName>
    </submittedName>
</protein>
<dbReference type="PANTHER" id="PTHR23268">
    <property type="entry name" value="T-CELL RECEPTOR BETA CHAIN"/>
    <property type="match status" value="1"/>
</dbReference>
<evidence type="ECO:0000256" key="1">
    <source>
        <dbReference type="ARBA" id="ARBA00022859"/>
    </source>
</evidence>
<dbReference type="InterPro" id="IPR050413">
    <property type="entry name" value="TCR_beta_variable"/>
</dbReference>
<dbReference type="InterPro" id="IPR013783">
    <property type="entry name" value="Ig-like_fold"/>
</dbReference>
<reference evidence="3" key="3">
    <citation type="submission" date="2025-09" db="UniProtKB">
        <authorList>
            <consortium name="Ensembl"/>
        </authorList>
    </citation>
    <scope>IDENTIFICATION</scope>
</reference>
<keyword evidence="1" id="KW-0391">Immunity</keyword>
<dbReference type="AlphaFoldDB" id="A0A9L0JC69"/>
<accession>A0A9L0JC69</accession>
<name>A0A9L0JC69_EQUAS</name>
<reference evidence="3" key="2">
    <citation type="submission" date="2025-08" db="UniProtKB">
        <authorList>
            <consortium name="Ensembl"/>
        </authorList>
    </citation>
    <scope>IDENTIFICATION</scope>
</reference>
<dbReference type="GO" id="GO:0007166">
    <property type="term" value="P:cell surface receptor signaling pathway"/>
    <property type="evidence" value="ECO:0007669"/>
    <property type="project" value="TreeGrafter"/>
</dbReference>
<dbReference type="GO" id="GO:0002376">
    <property type="term" value="P:immune system process"/>
    <property type="evidence" value="ECO:0007669"/>
    <property type="project" value="UniProtKB-KW"/>
</dbReference>
<keyword evidence="2" id="KW-0732">Signal</keyword>
<dbReference type="Ensembl" id="ENSEAST00005074120.1">
    <property type="protein sequence ID" value="ENSEASP00005047602.1"/>
    <property type="gene ID" value="ENSEASG00005032756.1"/>
</dbReference>
<dbReference type="GO" id="GO:0005886">
    <property type="term" value="C:plasma membrane"/>
    <property type="evidence" value="ECO:0007669"/>
    <property type="project" value="TreeGrafter"/>
</dbReference>
<gene>
    <name evidence="3" type="primary">TRBV24-1</name>
</gene>
<feature type="signal peptide" evidence="2">
    <location>
        <begin position="1"/>
        <end position="19"/>
    </location>
</feature>
<reference evidence="3 4" key="1">
    <citation type="journal article" date="2020" name="Nat. Commun.">
        <title>Donkey genomes provide new insights into domestication and selection for coat color.</title>
        <authorList>
            <person name="Wang"/>
            <person name="C."/>
            <person name="Li"/>
            <person name="H."/>
            <person name="Guo"/>
            <person name="Y."/>
            <person name="Huang"/>
            <person name="J."/>
            <person name="Sun"/>
            <person name="Y."/>
            <person name="Min"/>
            <person name="J."/>
            <person name="Wang"/>
            <person name="J."/>
            <person name="Fang"/>
            <person name="X."/>
            <person name="Zhao"/>
            <person name="Z."/>
            <person name="Wang"/>
            <person name="S."/>
            <person name="Zhang"/>
            <person name="Y."/>
            <person name="Liu"/>
            <person name="Q."/>
            <person name="Jiang"/>
            <person name="Q."/>
            <person name="Wang"/>
            <person name="X."/>
            <person name="Guo"/>
            <person name="Y."/>
            <person name="Yang"/>
            <person name="C."/>
            <person name="Wang"/>
            <person name="Y."/>
            <person name="Tian"/>
            <person name="F."/>
            <person name="Zhuang"/>
            <person name="G."/>
            <person name="Fan"/>
            <person name="Y."/>
            <person name="Gao"/>
            <person name="Q."/>
            <person name="Li"/>
            <person name="Y."/>
            <person name="Ju"/>
            <person name="Z."/>
            <person name="Li"/>
            <person name="J."/>
            <person name="Li"/>
            <person name="R."/>
            <person name="Hou"/>
            <person name="M."/>
            <person name="Yang"/>
            <person name="G."/>
            <person name="Liu"/>
            <person name="G."/>
            <person name="Liu"/>
            <person name="W."/>
            <person name="Guo"/>
            <person name="J."/>
            <person name="Pan"/>
            <person name="S."/>
            <person name="Fan"/>
            <person name="G."/>
            <person name="Zhang"/>
            <person name="W."/>
            <person name="Zhang"/>
            <person name="R."/>
            <person name="Yu"/>
            <person name="J."/>
            <person name="Zhang"/>
            <person name="X."/>
            <person name="Yin"/>
            <person name="Q."/>
            <person name="Ji"/>
            <person name="C."/>
            <person name="Jin"/>
            <person name="Y."/>
            <person name="Yue"/>
            <person name="G."/>
            <person name="Liu"/>
            <person name="M."/>
            <person name="Xu"/>
            <person name="J."/>
            <person name="Liu"/>
            <person name="S."/>
            <person name="Jordana"/>
            <person name="J."/>
            <person name="Noce"/>
            <person name="A."/>
            <person name="Amills"/>
            <person name="M."/>
            <person name="Wu"/>
            <person name="D.D."/>
            <person name="Li"/>
            <person name="S."/>
            <person name="Zhou"/>
            <person name="X. and Zhong"/>
            <person name="J."/>
        </authorList>
    </citation>
    <scope>NUCLEOTIDE SEQUENCE [LARGE SCALE GENOMIC DNA]</scope>
</reference>
<evidence type="ECO:0000313" key="4">
    <source>
        <dbReference type="Proteomes" id="UP000694387"/>
    </source>
</evidence>
<feature type="chain" id="PRO_5040215465" evidence="2">
    <location>
        <begin position="20"/>
        <end position="95"/>
    </location>
</feature>
<dbReference type="Proteomes" id="UP000694387">
    <property type="component" value="Chromosome 1"/>
</dbReference>